<reference evidence="1" key="1">
    <citation type="journal article" date="2012" name="J. Microbiol. Biotechnol.">
        <title>Ramlibacter ginsenosidimutans sp. nov., with ginsenoside-converting activity.</title>
        <authorList>
            <person name="Wang L."/>
            <person name="An D.S."/>
            <person name="Kim S.G."/>
            <person name="Jin F.X."/>
            <person name="Kim S.C."/>
            <person name="Lee S.T."/>
            <person name="Im W.T."/>
        </authorList>
    </citation>
    <scope>NUCLEOTIDE SEQUENCE</scope>
    <source>
        <strain evidence="1">KACC 17527</strain>
    </source>
</reference>
<dbReference type="Proteomes" id="UP000630528">
    <property type="component" value="Unassembled WGS sequence"/>
</dbReference>
<keyword evidence="2" id="KW-1185">Reference proteome</keyword>
<gene>
    <name evidence="1" type="ORF">JJB11_21330</name>
</gene>
<evidence type="ECO:0000313" key="1">
    <source>
        <dbReference type="EMBL" id="MBK6008652.1"/>
    </source>
</evidence>
<dbReference type="RefSeq" id="WP_201176348.1">
    <property type="nucleotide sequence ID" value="NZ_JAEPWM010000011.1"/>
</dbReference>
<protein>
    <submittedName>
        <fullName evidence="1">Uncharacterized protein</fullName>
    </submittedName>
</protein>
<evidence type="ECO:0000313" key="2">
    <source>
        <dbReference type="Proteomes" id="UP000630528"/>
    </source>
</evidence>
<reference evidence="1" key="2">
    <citation type="submission" date="2021-01" db="EMBL/GenBank/DDBJ databases">
        <authorList>
            <person name="Kang M."/>
        </authorList>
    </citation>
    <scope>NUCLEOTIDE SEQUENCE</scope>
    <source>
        <strain evidence="1">KACC 17527</strain>
    </source>
</reference>
<accession>A0A934TW81</accession>
<sequence length="72" mass="8021">MLHLAQQTIRDWQAADEIASSAERRLKDAWAAFAANRRPPPSKELMDEVSNARSLANSLLNEAMRLMAEAAL</sequence>
<name>A0A934TW81_9BURK</name>
<organism evidence="1 2">
    <name type="scientific">Ramlibacter ginsenosidimutans</name>
    <dbReference type="NCBI Taxonomy" id="502333"/>
    <lineage>
        <taxon>Bacteria</taxon>
        <taxon>Pseudomonadati</taxon>
        <taxon>Pseudomonadota</taxon>
        <taxon>Betaproteobacteria</taxon>
        <taxon>Burkholderiales</taxon>
        <taxon>Comamonadaceae</taxon>
        <taxon>Ramlibacter</taxon>
    </lineage>
</organism>
<dbReference type="EMBL" id="JAEPWM010000011">
    <property type="protein sequence ID" value="MBK6008652.1"/>
    <property type="molecule type" value="Genomic_DNA"/>
</dbReference>
<proteinExistence type="predicted"/>
<dbReference type="AlphaFoldDB" id="A0A934TW81"/>
<comment type="caution">
    <text evidence="1">The sequence shown here is derived from an EMBL/GenBank/DDBJ whole genome shotgun (WGS) entry which is preliminary data.</text>
</comment>